<evidence type="ECO:0000256" key="1">
    <source>
        <dbReference type="SAM" id="MobiDB-lite"/>
    </source>
</evidence>
<evidence type="ECO:0000313" key="3">
    <source>
        <dbReference type="Proteomes" id="UP000629619"/>
    </source>
</evidence>
<comment type="caution">
    <text evidence="2">The sequence shown here is derived from an EMBL/GenBank/DDBJ whole genome shotgun (WGS) entry which is preliminary data.</text>
</comment>
<protein>
    <submittedName>
        <fullName evidence="2">Uncharacterized protein</fullName>
    </submittedName>
</protein>
<dbReference type="EMBL" id="BOMW01000045">
    <property type="protein sequence ID" value="GIF07148.1"/>
    <property type="molecule type" value="Genomic_DNA"/>
</dbReference>
<feature type="region of interest" description="Disordered" evidence="1">
    <location>
        <begin position="1"/>
        <end position="108"/>
    </location>
</feature>
<feature type="compositionally biased region" description="Basic residues" evidence="1">
    <location>
        <begin position="28"/>
        <end position="51"/>
    </location>
</feature>
<dbReference type="AlphaFoldDB" id="A0A919TMD2"/>
<dbReference type="Proteomes" id="UP000629619">
    <property type="component" value="Unassembled WGS sequence"/>
</dbReference>
<proteinExistence type="predicted"/>
<name>A0A919TMD2_9ACTN</name>
<feature type="compositionally biased region" description="Basic and acidic residues" evidence="1">
    <location>
        <begin position="70"/>
        <end position="81"/>
    </location>
</feature>
<organism evidence="2 3">
    <name type="scientific">Actinoplanes siamensis</name>
    <dbReference type="NCBI Taxonomy" id="1223317"/>
    <lineage>
        <taxon>Bacteria</taxon>
        <taxon>Bacillati</taxon>
        <taxon>Actinomycetota</taxon>
        <taxon>Actinomycetes</taxon>
        <taxon>Micromonosporales</taxon>
        <taxon>Micromonosporaceae</taxon>
        <taxon>Actinoplanes</taxon>
    </lineage>
</organism>
<keyword evidence="3" id="KW-1185">Reference proteome</keyword>
<evidence type="ECO:0000313" key="2">
    <source>
        <dbReference type="EMBL" id="GIF07148.1"/>
    </source>
</evidence>
<accession>A0A919TMD2</accession>
<gene>
    <name evidence="2" type="ORF">Asi03nite_46860</name>
</gene>
<sequence length="108" mass="11957">MQRIGGALANGRRFGSRVAGAGPATKKREGRRKWRVIGGSRGRHRFRNRSGKGRETDIGHPGARPSRNRASGDSERGDRSKPAAPFIPPVWYRARPWDPPITNDAAYL</sequence>
<reference evidence="2" key="1">
    <citation type="submission" date="2021-01" db="EMBL/GenBank/DDBJ databases">
        <title>Whole genome shotgun sequence of Actinoplanes siamensis NBRC 109076.</title>
        <authorList>
            <person name="Komaki H."/>
            <person name="Tamura T."/>
        </authorList>
    </citation>
    <scope>NUCLEOTIDE SEQUENCE</scope>
    <source>
        <strain evidence="2">NBRC 109076</strain>
    </source>
</reference>